<dbReference type="PROSITE" id="PS00086">
    <property type="entry name" value="CYTOCHROME_P450"/>
    <property type="match status" value="1"/>
</dbReference>
<evidence type="ECO:0000256" key="1">
    <source>
        <dbReference type="ARBA" id="ARBA00001971"/>
    </source>
</evidence>
<keyword evidence="3 8" id="KW-0349">Heme</keyword>
<dbReference type="EMBL" id="PDCK01000039">
    <property type="protein sequence ID" value="PRQ59904.1"/>
    <property type="molecule type" value="Genomic_DNA"/>
</dbReference>
<gene>
    <name evidence="11" type="ORF">RchiOBHm_Chr1g0375301</name>
</gene>
<sequence length="524" mass="60328">MHLFLCLVLTSSSSSISYKYMLVMDFLSTPLPPVAISLAVIFILAVFSLRKKNKRYPPVAGTVFHQLINARKVHHYMTELACKYRTYRVLGLFRYTVYTADPVNIEYMLKTNVANYCKGYYLYSILSDVLGDGIFTVDGDEWRHQRKASSSQFSTKVLRDFSSEIFKTNAIKLAGIISEAATRYESMEMQDLFMKSTLDSIVKILLGIDLGTMCGKNNEESIRFSNAFDDANEATLYRVADIFWRIKRFLNIGREAVLRKNMEVVDQFVYKLINRKIETLHNSEDDELLLKKKDFISRLLETRETDPKYLRDMVLSFISAGKDTNASTLSWFFYMMCKHLDIQEKIAHEVREATGLNNSSTADEVAANLTEETLNKMQYLHAALTETLRLYPALPMDARICVSDDTWPDGYSIKKGELLVYQPYSMGRMRFIWGDDAEEFRPGRWLDENGIFQEESPFKFITFNAGPRTCIGKEYSYTQLKIFVVVLLSSYIFKLSDVNKDVTYKTMVTLHIDGGLYVHASPRV</sequence>
<keyword evidence="4 8" id="KW-0479">Metal-binding</keyword>
<dbReference type="Gene3D" id="1.10.630.10">
    <property type="entry name" value="Cytochrome P450"/>
    <property type="match status" value="1"/>
</dbReference>
<keyword evidence="10" id="KW-0812">Transmembrane</keyword>
<dbReference type="Proteomes" id="UP000238479">
    <property type="component" value="Chromosome 1"/>
</dbReference>
<comment type="similarity">
    <text evidence="2 9">Belongs to the cytochrome P450 family.</text>
</comment>
<evidence type="ECO:0000256" key="10">
    <source>
        <dbReference type="SAM" id="Phobius"/>
    </source>
</evidence>
<keyword evidence="7 9" id="KW-0503">Monooxygenase</keyword>
<dbReference type="AlphaFoldDB" id="A0A2P6SMI9"/>
<dbReference type="InterPro" id="IPR017972">
    <property type="entry name" value="Cyt_P450_CS"/>
</dbReference>
<dbReference type="EC" id="1.14.14.145" evidence="11"/>
<dbReference type="GO" id="GO:0006629">
    <property type="term" value="P:lipid metabolic process"/>
    <property type="evidence" value="ECO:0007669"/>
    <property type="project" value="UniProtKB-ARBA"/>
</dbReference>
<dbReference type="OMA" id="PMDARIC"/>
<dbReference type="Pfam" id="PF00067">
    <property type="entry name" value="p450"/>
    <property type="match status" value="1"/>
</dbReference>
<evidence type="ECO:0000256" key="6">
    <source>
        <dbReference type="ARBA" id="ARBA00023004"/>
    </source>
</evidence>
<dbReference type="GO" id="GO:0020037">
    <property type="term" value="F:heme binding"/>
    <property type="evidence" value="ECO:0007669"/>
    <property type="project" value="InterPro"/>
</dbReference>
<feature type="binding site" description="axial binding residue" evidence="8">
    <location>
        <position position="470"/>
    </location>
    <ligand>
        <name>heme</name>
        <dbReference type="ChEBI" id="CHEBI:30413"/>
    </ligand>
    <ligandPart>
        <name>Fe</name>
        <dbReference type="ChEBI" id="CHEBI:18248"/>
    </ligandPart>
</feature>
<evidence type="ECO:0000313" key="12">
    <source>
        <dbReference type="Proteomes" id="UP000238479"/>
    </source>
</evidence>
<name>A0A2P6SMI9_ROSCH</name>
<dbReference type="OrthoDB" id="442633at2759"/>
<keyword evidence="10" id="KW-1133">Transmembrane helix</keyword>
<dbReference type="PRINTS" id="PR00463">
    <property type="entry name" value="EP450I"/>
</dbReference>
<evidence type="ECO:0000256" key="3">
    <source>
        <dbReference type="ARBA" id="ARBA00022617"/>
    </source>
</evidence>
<evidence type="ECO:0000313" key="11">
    <source>
        <dbReference type="EMBL" id="PRQ59904.1"/>
    </source>
</evidence>
<dbReference type="SUPFAM" id="SSF48264">
    <property type="entry name" value="Cytochrome P450"/>
    <property type="match status" value="1"/>
</dbReference>
<dbReference type="PANTHER" id="PTHR24296">
    <property type="entry name" value="CYTOCHROME P450"/>
    <property type="match status" value="1"/>
</dbReference>
<dbReference type="InterPro" id="IPR001128">
    <property type="entry name" value="Cyt_P450"/>
</dbReference>
<keyword evidence="5 9" id="KW-0560">Oxidoreductase</keyword>
<evidence type="ECO:0000256" key="7">
    <source>
        <dbReference type="ARBA" id="ARBA00023033"/>
    </source>
</evidence>
<dbReference type="CDD" id="cd11064">
    <property type="entry name" value="CYP86A"/>
    <property type="match status" value="1"/>
</dbReference>
<accession>A0A2P6SMI9</accession>
<keyword evidence="12" id="KW-1185">Reference proteome</keyword>
<keyword evidence="10" id="KW-0472">Membrane</keyword>
<evidence type="ECO:0000256" key="4">
    <source>
        <dbReference type="ARBA" id="ARBA00022723"/>
    </source>
</evidence>
<dbReference type="InterPro" id="IPR002401">
    <property type="entry name" value="Cyt_P450_E_grp-I"/>
</dbReference>
<dbReference type="GO" id="GO:0036204">
    <property type="term" value="F:abieta-7,13-dien-18-ol hydroxylase activity"/>
    <property type="evidence" value="ECO:0007669"/>
    <property type="project" value="UniProtKB-EC"/>
</dbReference>
<dbReference type="InterPro" id="IPR036396">
    <property type="entry name" value="Cyt_P450_sf"/>
</dbReference>
<dbReference type="STRING" id="74649.A0A2P6SMI9"/>
<evidence type="ECO:0000256" key="9">
    <source>
        <dbReference type="RuleBase" id="RU000461"/>
    </source>
</evidence>
<feature type="transmembrane region" description="Helical" evidence="10">
    <location>
        <begin position="31"/>
        <end position="49"/>
    </location>
</feature>
<comment type="caution">
    <text evidence="11">The sequence shown here is derived from an EMBL/GenBank/DDBJ whole genome shotgun (WGS) entry which is preliminary data.</text>
</comment>
<comment type="cofactor">
    <cofactor evidence="1 8">
        <name>heme</name>
        <dbReference type="ChEBI" id="CHEBI:30413"/>
    </cofactor>
</comment>
<proteinExistence type="inferred from homology"/>
<evidence type="ECO:0000256" key="2">
    <source>
        <dbReference type="ARBA" id="ARBA00010617"/>
    </source>
</evidence>
<organism evidence="11 12">
    <name type="scientific">Rosa chinensis</name>
    <name type="common">China rose</name>
    <dbReference type="NCBI Taxonomy" id="74649"/>
    <lineage>
        <taxon>Eukaryota</taxon>
        <taxon>Viridiplantae</taxon>
        <taxon>Streptophyta</taxon>
        <taxon>Embryophyta</taxon>
        <taxon>Tracheophyta</taxon>
        <taxon>Spermatophyta</taxon>
        <taxon>Magnoliopsida</taxon>
        <taxon>eudicotyledons</taxon>
        <taxon>Gunneridae</taxon>
        <taxon>Pentapetalae</taxon>
        <taxon>rosids</taxon>
        <taxon>fabids</taxon>
        <taxon>Rosales</taxon>
        <taxon>Rosaceae</taxon>
        <taxon>Rosoideae</taxon>
        <taxon>Rosoideae incertae sedis</taxon>
        <taxon>Rosa</taxon>
    </lineage>
</organism>
<evidence type="ECO:0000256" key="5">
    <source>
        <dbReference type="ARBA" id="ARBA00023002"/>
    </source>
</evidence>
<dbReference type="Gramene" id="PRQ59904">
    <property type="protein sequence ID" value="PRQ59904"/>
    <property type="gene ID" value="RchiOBHm_Chr1g0375301"/>
</dbReference>
<evidence type="ECO:0000256" key="8">
    <source>
        <dbReference type="PIRSR" id="PIRSR602401-1"/>
    </source>
</evidence>
<reference evidence="11 12" key="1">
    <citation type="journal article" date="2018" name="Nat. Genet.">
        <title>The Rosa genome provides new insights in the design of modern roses.</title>
        <authorList>
            <person name="Bendahmane M."/>
        </authorList>
    </citation>
    <scope>NUCLEOTIDE SEQUENCE [LARGE SCALE GENOMIC DNA]</scope>
    <source>
        <strain evidence="12">cv. Old Blush</strain>
    </source>
</reference>
<protein>
    <submittedName>
        <fullName evidence="11">Putative abieta-7,13-dien-18-ol hydroxylase</fullName>
        <ecNumber evidence="11">1.14.14.145</ecNumber>
    </submittedName>
</protein>
<dbReference type="GO" id="GO:0005506">
    <property type="term" value="F:iron ion binding"/>
    <property type="evidence" value="ECO:0007669"/>
    <property type="project" value="InterPro"/>
</dbReference>
<dbReference type="PRINTS" id="PR00385">
    <property type="entry name" value="P450"/>
</dbReference>
<keyword evidence="6 8" id="KW-0408">Iron</keyword>